<feature type="region of interest" description="Disordered" evidence="4">
    <location>
        <begin position="808"/>
        <end position="854"/>
    </location>
</feature>
<feature type="coiled-coil region" evidence="3">
    <location>
        <begin position="11"/>
        <end position="252"/>
    </location>
</feature>
<evidence type="ECO:0008006" key="6">
    <source>
        <dbReference type="Google" id="ProtNLM"/>
    </source>
</evidence>
<dbReference type="GO" id="GO:0070840">
    <property type="term" value="F:dynein complex binding"/>
    <property type="evidence" value="ECO:0007669"/>
    <property type="project" value="InterPro"/>
</dbReference>
<dbReference type="GO" id="GO:0070507">
    <property type="term" value="P:regulation of microtubule cytoskeleton organization"/>
    <property type="evidence" value="ECO:0007669"/>
    <property type="project" value="TreeGrafter"/>
</dbReference>
<dbReference type="GO" id="GO:0034452">
    <property type="term" value="F:dynactin binding"/>
    <property type="evidence" value="ECO:0007669"/>
    <property type="project" value="TreeGrafter"/>
</dbReference>
<feature type="region of interest" description="Disordered" evidence="4">
    <location>
        <begin position="591"/>
        <end position="628"/>
    </location>
</feature>
<dbReference type="AlphaFoldDB" id="A0A0B7AMX7"/>
<proteinExistence type="inferred from homology"/>
<evidence type="ECO:0000256" key="4">
    <source>
        <dbReference type="SAM" id="MobiDB-lite"/>
    </source>
</evidence>
<dbReference type="GO" id="GO:0072393">
    <property type="term" value="P:microtubule anchoring at microtubule organizing center"/>
    <property type="evidence" value="ECO:0007669"/>
    <property type="project" value="TreeGrafter"/>
</dbReference>
<protein>
    <recommendedName>
        <fullName evidence="6">Protein bicaudal D</fullName>
    </recommendedName>
</protein>
<feature type="compositionally biased region" description="Low complexity" evidence="4">
    <location>
        <begin position="612"/>
        <end position="621"/>
    </location>
</feature>
<gene>
    <name evidence="5" type="primary">ORF131197</name>
</gene>
<feature type="coiled-coil region" evidence="3">
    <location>
        <begin position="423"/>
        <end position="519"/>
    </location>
</feature>
<dbReference type="GO" id="GO:0008093">
    <property type="term" value="F:cytoskeletal anchor activity"/>
    <property type="evidence" value="ECO:0007669"/>
    <property type="project" value="InterPro"/>
</dbReference>
<dbReference type="PANTHER" id="PTHR31233:SF6">
    <property type="entry name" value="PROTEIN BICAUDAL D"/>
    <property type="match status" value="1"/>
</dbReference>
<feature type="compositionally biased region" description="Low complexity" evidence="4">
    <location>
        <begin position="556"/>
        <end position="566"/>
    </location>
</feature>
<organism evidence="5">
    <name type="scientific">Arion vulgaris</name>
    <dbReference type="NCBI Taxonomy" id="1028688"/>
    <lineage>
        <taxon>Eukaryota</taxon>
        <taxon>Metazoa</taxon>
        <taxon>Spiralia</taxon>
        <taxon>Lophotrochozoa</taxon>
        <taxon>Mollusca</taxon>
        <taxon>Gastropoda</taxon>
        <taxon>Heterobranchia</taxon>
        <taxon>Euthyneura</taxon>
        <taxon>Panpulmonata</taxon>
        <taxon>Eupulmonata</taxon>
        <taxon>Stylommatophora</taxon>
        <taxon>Helicina</taxon>
        <taxon>Arionoidea</taxon>
        <taxon>Arionidae</taxon>
        <taxon>Arion</taxon>
    </lineage>
</organism>
<dbReference type="Pfam" id="PF09730">
    <property type="entry name" value="BicD"/>
    <property type="match status" value="1"/>
</dbReference>
<evidence type="ECO:0000256" key="2">
    <source>
        <dbReference type="ARBA" id="ARBA00023054"/>
    </source>
</evidence>
<dbReference type="InterPro" id="IPR018477">
    <property type="entry name" value="BICD"/>
</dbReference>
<feature type="coiled-coil region" evidence="3">
    <location>
        <begin position="334"/>
        <end position="382"/>
    </location>
</feature>
<comment type="similarity">
    <text evidence="1">Belongs to the BicD family.</text>
</comment>
<feature type="region of interest" description="Disordered" evidence="4">
    <location>
        <begin position="544"/>
        <end position="568"/>
    </location>
</feature>
<evidence type="ECO:0000256" key="1">
    <source>
        <dbReference type="ARBA" id="ARBA00010061"/>
    </source>
</evidence>
<evidence type="ECO:0000256" key="3">
    <source>
        <dbReference type="SAM" id="Coils"/>
    </source>
</evidence>
<dbReference type="EMBL" id="HACG01035519">
    <property type="protein sequence ID" value="CEK82384.1"/>
    <property type="molecule type" value="Transcribed_RNA"/>
</dbReference>
<dbReference type="GO" id="GO:0005829">
    <property type="term" value="C:cytosol"/>
    <property type="evidence" value="ECO:0007669"/>
    <property type="project" value="TreeGrafter"/>
</dbReference>
<dbReference type="Gene3D" id="6.10.250.2470">
    <property type="match status" value="1"/>
</dbReference>
<sequence>MESTVDTLSHIGDYQSEIDRLTKELNETTNEKLQAAEYGLVVLEEKQQLLQQYEDLEAQLETTRTELDCAKEALNRHQSTFKKHHESGVHQEEKFVEETAKREENYQSSITDLEQDLKSTRASHVRVVSENERLSSEVADLNHQVETLEVQRQQFRHELKEFKIRENRNLTDYAELEEENITLQKQVSQLKQNQVEFESTKHETLRLQGELEDLNMQLDELAGLKAIVEKKLEEALTSLAQEREQKHNVKKELDQRITQESMFNLSNLAHFSGLSEGLSFNNHHDADDDMDGSVHPTLKRIEADFFPGHKNSNGPTPRPGTVGDILSEIQVTEVGKLESLLEQSESEKMELQKALDEARTLIEDTQKDLIEQKERADNLKATIAHVTSRHDRMAFMPNDMQVSYDEGLLAEIAIETDPDKKVVLELKQNLQHNEKKYTTAMREINNLRGEISRLQNRNSIIGGDPSIDKALGELKSKCDQYERTIKEQEHSLQSVTRSASMAQSNLNNLQSELSRITEDLAQVYHLVCQVTGDTPSRVMLDHAKGGVVNDPESSEDPSPSAGSPADENIKSVIDNVKNLKVGDTNISVICEPTFTSTPKPDEKKTKSRPRSRTSPNNNNKSDPTSCGTLSETIVDQVKFLRHAIEHLMEMSKQWQQQGSDGAEEAGDDDRQEMQEQIVKLKAMLSTKREQIATLRSVLRANKSTAEVALANLKQKYETEKVIVTDTMMKLRNELKSLKEDAASFASLRAMFAQRCDEYVTQLDESQRQQSAAEEEKKTLNSLLRMAIQQKLALTQRLEDLEYDREGRNISSRRQGAPRNAKFGNSKYASASAQHQDDQSGSHYRRPYQTFRRDY</sequence>
<dbReference type="GO" id="GO:0005794">
    <property type="term" value="C:Golgi apparatus"/>
    <property type="evidence" value="ECO:0007669"/>
    <property type="project" value="TreeGrafter"/>
</dbReference>
<evidence type="ECO:0000313" key="5">
    <source>
        <dbReference type="EMBL" id="CEK82384.1"/>
    </source>
</evidence>
<dbReference type="PANTHER" id="PTHR31233">
    <property type="entry name" value="BICAUDAL D FAMILY MEMBER"/>
    <property type="match status" value="1"/>
</dbReference>
<keyword evidence="2 3" id="KW-0175">Coiled coil</keyword>
<accession>A0A0B7AMX7</accession>
<name>A0A0B7AMX7_9EUPU</name>
<feature type="coiled-coil region" evidence="3">
    <location>
        <begin position="670"/>
        <end position="782"/>
    </location>
</feature>
<reference evidence="5" key="1">
    <citation type="submission" date="2014-12" db="EMBL/GenBank/DDBJ databases">
        <title>Insight into the proteome of Arion vulgaris.</title>
        <authorList>
            <person name="Aradska J."/>
            <person name="Bulat T."/>
            <person name="Smidak R."/>
            <person name="Sarate P."/>
            <person name="Gangsoo J."/>
            <person name="Sialana F."/>
            <person name="Bilban M."/>
            <person name="Lubec G."/>
        </authorList>
    </citation>
    <scope>NUCLEOTIDE SEQUENCE</scope>
    <source>
        <tissue evidence="5">Skin</tissue>
    </source>
</reference>